<dbReference type="CDD" id="cd04301">
    <property type="entry name" value="NAT_SF"/>
    <property type="match status" value="1"/>
</dbReference>
<feature type="domain" description="N-acetyltransferase" evidence="1">
    <location>
        <begin position="9"/>
        <end position="148"/>
    </location>
</feature>
<protein>
    <submittedName>
        <fullName evidence="3">GNAT family N-acetyltransferase</fullName>
    </submittedName>
</protein>
<dbReference type="SUPFAM" id="SSF55729">
    <property type="entry name" value="Acyl-CoA N-acyltransferases (Nat)"/>
    <property type="match status" value="1"/>
</dbReference>
<dbReference type="PROSITE" id="PS51186">
    <property type="entry name" value="GNAT"/>
    <property type="match status" value="1"/>
</dbReference>
<dbReference type="Pfam" id="PF13673">
    <property type="entry name" value="Acetyltransf_10"/>
    <property type="match status" value="1"/>
</dbReference>
<dbReference type="AlphaFoldDB" id="A0A143P9I8"/>
<reference evidence="3 4" key="1">
    <citation type="submission" date="2018-11" db="EMBL/GenBank/DDBJ databases">
        <title>Genomic profiling of Staphylococcus species from a Poultry farm system in KwaZulu-Natal, South Africa.</title>
        <authorList>
            <person name="Amoako D.G."/>
            <person name="Somboro A.M."/>
            <person name="Abia A.L.K."/>
            <person name="Bester L.A."/>
            <person name="Essack S.Y."/>
        </authorList>
    </citation>
    <scope>NUCLEOTIDE SEQUENCE [LARGE SCALE GENOMIC DNA]</scope>
    <source>
        <strain evidence="3 4">SA11</strain>
    </source>
</reference>
<dbReference type="Gene3D" id="3.40.630.30">
    <property type="match status" value="1"/>
</dbReference>
<keyword evidence="5" id="KW-1185">Reference proteome</keyword>
<organism evidence="3 4">
    <name type="scientific">Staphylococcus condimenti</name>
    <dbReference type="NCBI Taxonomy" id="70255"/>
    <lineage>
        <taxon>Bacteria</taxon>
        <taxon>Bacillati</taxon>
        <taxon>Bacillota</taxon>
        <taxon>Bacilli</taxon>
        <taxon>Bacillales</taxon>
        <taxon>Staphylococcaceae</taxon>
        <taxon>Staphylococcus</taxon>
    </lineage>
</organism>
<evidence type="ECO:0000313" key="2">
    <source>
        <dbReference type="EMBL" id="QQS83092.1"/>
    </source>
</evidence>
<dbReference type="Proteomes" id="UP000293854">
    <property type="component" value="Unassembled WGS sequence"/>
</dbReference>
<evidence type="ECO:0000313" key="4">
    <source>
        <dbReference type="Proteomes" id="UP000293854"/>
    </source>
</evidence>
<dbReference type="InterPro" id="IPR016181">
    <property type="entry name" value="Acyl_CoA_acyltransferase"/>
</dbReference>
<dbReference type="InterPro" id="IPR000182">
    <property type="entry name" value="GNAT_dom"/>
</dbReference>
<dbReference type="RefSeq" id="WP_047132455.1">
    <property type="nucleotide sequence ID" value="NZ_CP015114.1"/>
</dbReference>
<dbReference type="OrthoDB" id="9796171at2"/>
<dbReference type="GeneID" id="93726984"/>
<accession>A0A143P9I8</accession>
<sequence length="148" mass="17307">MDNIEVIVKKTQDLSPEELVQIMIERVKVFVVEQNCPYQEIDEEDFNAEHVILKKDNQIAAYARLIKTEEDFRIGRVIVVKAYRKNKLGYQLMDTAIEELRKVDTKRPIKISAQEHLLKFYGSFGFERTSETYLEDGIPHVDMVLEAD</sequence>
<dbReference type="EMBL" id="RQTE01000211">
    <property type="protein sequence ID" value="RZI00932.1"/>
    <property type="molecule type" value="Genomic_DNA"/>
</dbReference>
<name>A0A143P9I8_9STAP</name>
<dbReference type="EMBL" id="CP068073">
    <property type="protein sequence ID" value="QQS83092.1"/>
    <property type="molecule type" value="Genomic_DNA"/>
</dbReference>
<dbReference type="KEGG" id="scv:A4G25_03835"/>
<dbReference type="Proteomes" id="UP000595942">
    <property type="component" value="Chromosome"/>
</dbReference>
<reference evidence="2 5" key="2">
    <citation type="submission" date="2021-01" db="EMBL/GenBank/DDBJ databases">
        <title>FDA dAtabase for Regulatory Grade micrObial Sequences (FDA-ARGOS): Supporting development and validation of Infectious Disease Dx tests.</title>
        <authorList>
            <person name="Sproer C."/>
            <person name="Gronow S."/>
            <person name="Severitt S."/>
            <person name="Schroder I."/>
            <person name="Tallon L."/>
            <person name="Sadzewicz L."/>
            <person name="Zhao X."/>
            <person name="Boylan J."/>
            <person name="Ott S."/>
            <person name="Bowen H."/>
            <person name="Vavikolanu K."/>
            <person name="Mehta A."/>
            <person name="Aluvathingal J."/>
            <person name="Nadendla S."/>
            <person name="Lowell S."/>
            <person name="Myers T."/>
            <person name="Yan Y."/>
            <person name="Sichtig H."/>
        </authorList>
    </citation>
    <scope>NUCLEOTIDE SEQUENCE [LARGE SCALE GENOMIC DNA]</scope>
    <source>
        <strain evidence="2 5">FDAARGOS_1148</strain>
    </source>
</reference>
<keyword evidence="3" id="KW-0808">Transferase</keyword>
<gene>
    <name evidence="3" type="ORF">EIG99_10105</name>
    <name evidence="2" type="ORF">I6J05_01855</name>
</gene>
<proteinExistence type="predicted"/>
<evidence type="ECO:0000259" key="1">
    <source>
        <dbReference type="PROSITE" id="PS51186"/>
    </source>
</evidence>
<evidence type="ECO:0000313" key="5">
    <source>
        <dbReference type="Proteomes" id="UP000595942"/>
    </source>
</evidence>
<evidence type="ECO:0000313" key="3">
    <source>
        <dbReference type="EMBL" id="RZI00932.1"/>
    </source>
</evidence>
<dbReference type="GO" id="GO:0016747">
    <property type="term" value="F:acyltransferase activity, transferring groups other than amino-acyl groups"/>
    <property type="evidence" value="ECO:0007669"/>
    <property type="project" value="InterPro"/>
</dbReference>